<dbReference type="InterPro" id="IPR051159">
    <property type="entry name" value="Hexapeptide_acetyltransf"/>
</dbReference>
<proteinExistence type="inferred from homology"/>
<evidence type="ECO:0000256" key="3">
    <source>
        <dbReference type="SAM" id="MobiDB-lite"/>
    </source>
</evidence>
<feature type="region of interest" description="Disordered" evidence="3">
    <location>
        <begin position="1"/>
        <end position="29"/>
    </location>
</feature>
<dbReference type="Gene3D" id="2.160.10.10">
    <property type="entry name" value="Hexapeptide repeat proteins"/>
    <property type="match status" value="1"/>
</dbReference>
<dbReference type="RefSeq" id="WP_286055708.1">
    <property type="nucleotide sequence ID" value="NZ_JASVWF010000006.1"/>
</dbReference>
<evidence type="ECO:0000256" key="2">
    <source>
        <dbReference type="ARBA" id="ARBA00022679"/>
    </source>
</evidence>
<evidence type="ECO:0000256" key="1">
    <source>
        <dbReference type="ARBA" id="ARBA00007274"/>
    </source>
</evidence>
<organism evidence="4 5">
    <name type="scientific">Actinomycetospora termitidis</name>
    <dbReference type="NCBI Taxonomy" id="3053470"/>
    <lineage>
        <taxon>Bacteria</taxon>
        <taxon>Bacillati</taxon>
        <taxon>Actinomycetota</taxon>
        <taxon>Actinomycetes</taxon>
        <taxon>Pseudonocardiales</taxon>
        <taxon>Pseudonocardiaceae</taxon>
        <taxon>Actinomycetospora</taxon>
    </lineage>
</organism>
<evidence type="ECO:0000313" key="4">
    <source>
        <dbReference type="EMBL" id="MDL5159131.1"/>
    </source>
</evidence>
<dbReference type="PANTHER" id="PTHR23416">
    <property type="entry name" value="SIALIC ACID SYNTHASE-RELATED"/>
    <property type="match status" value="1"/>
</dbReference>
<keyword evidence="5" id="KW-1185">Reference proteome</keyword>
<dbReference type="PANTHER" id="PTHR23416:SF23">
    <property type="entry name" value="ACETYLTRANSFERASE C18B11.09C-RELATED"/>
    <property type="match status" value="1"/>
</dbReference>
<dbReference type="EMBL" id="JASVWF010000006">
    <property type="protein sequence ID" value="MDL5159131.1"/>
    <property type="molecule type" value="Genomic_DNA"/>
</dbReference>
<reference evidence="4 5" key="1">
    <citation type="submission" date="2023-06" db="EMBL/GenBank/DDBJ databases">
        <title>Actinomycetospora Odt1-22.</title>
        <authorList>
            <person name="Supong K."/>
        </authorList>
    </citation>
    <scope>NUCLEOTIDE SEQUENCE [LARGE SCALE GENOMIC DNA]</scope>
    <source>
        <strain evidence="4 5">Odt1-22</strain>
    </source>
</reference>
<gene>
    <name evidence="4" type="ORF">QRT03_24410</name>
</gene>
<keyword evidence="2" id="KW-0808">Transferase</keyword>
<dbReference type="SUPFAM" id="SSF51161">
    <property type="entry name" value="Trimeric LpxA-like enzymes"/>
    <property type="match status" value="1"/>
</dbReference>
<dbReference type="Proteomes" id="UP001231924">
    <property type="component" value="Unassembled WGS sequence"/>
</dbReference>
<protein>
    <submittedName>
        <fullName evidence="4">Acetyltransferase</fullName>
    </submittedName>
</protein>
<sequence>MTSPDGPTAVRPGTELVPEMPTQQGGLDRRTRIARAAAVAAASGPGVSSAAMLTSSGTGAATTAGREVPVVDLNEVPPLDDPRARPSWLVFLWWVVQRLLVTNSLQPSSRLRARVLRLFGAEIGADVIIRPRVRVRFPWNLHVGDRCWIGEGVWISNRDLVILRSDVVLSQETFVTTGSHDRRHMGVVTAPVVVEDGAWVTTRCIVLRGVRIGRSCIVTPNTVIDRDVPPGAIYGAPRASVIGERF</sequence>
<dbReference type="InterPro" id="IPR011004">
    <property type="entry name" value="Trimer_LpxA-like_sf"/>
</dbReference>
<comment type="similarity">
    <text evidence="1">Belongs to the transferase hexapeptide repeat family.</text>
</comment>
<accession>A0ABT7MFB2</accession>
<comment type="caution">
    <text evidence="4">The sequence shown here is derived from an EMBL/GenBank/DDBJ whole genome shotgun (WGS) entry which is preliminary data.</text>
</comment>
<evidence type="ECO:0000313" key="5">
    <source>
        <dbReference type="Proteomes" id="UP001231924"/>
    </source>
</evidence>
<name>A0ABT7MFB2_9PSEU</name>